<dbReference type="PANTHER" id="PTHR30136:SF34">
    <property type="entry name" value="TRANSCRIPTIONAL REGULATOR"/>
    <property type="match status" value="1"/>
</dbReference>
<evidence type="ECO:0000256" key="2">
    <source>
        <dbReference type="ARBA" id="ARBA00023125"/>
    </source>
</evidence>
<proteinExistence type="predicted"/>
<dbReference type="InterPro" id="IPR012794">
    <property type="entry name" value="PcaR_PcaU"/>
</dbReference>
<protein>
    <submittedName>
        <fullName evidence="6">Pca regulon regulatory protein</fullName>
    </submittedName>
</protein>
<dbReference type="SUPFAM" id="SSF46785">
    <property type="entry name" value="Winged helix' DNA-binding domain"/>
    <property type="match status" value="1"/>
</dbReference>
<sequence>MLSLARGLAAIRAFGDAGSQLSVADVARLAGLSRASARRCLHTLSVLGYAAASGGRYELTPSILTLGQAYLSSTTIARVAQPVLERVSDQLHESSSVAVLDGEEIVYVARASARRILTISLDVGSRLPAACTSMGRVLLAAADADGRAHVLKRMKLPRYTARTITDKPALAAELEAVRAQGYAIVDQELELGLRSCAVPIARHDGTVVAALNVGAHAARADVATLRREVVPLLRQAADEISAALGTPREPGEPAGRIV</sequence>
<dbReference type="InterPro" id="IPR036390">
    <property type="entry name" value="WH_DNA-bd_sf"/>
</dbReference>
<evidence type="ECO:0000259" key="4">
    <source>
        <dbReference type="PROSITE" id="PS51077"/>
    </source>
</evidence>
<dbReference type="NCBIfam" id="TIGR02431">
    <property type="entry name" value="pcaR_pcaU"/>
    <property type="match status" value="1"/>
</dbReference>
<dbReference type="GO" id="GO:0003677">
    <property type="term" value="F:DNA binding"/>
    <property type="evidence" value="ECO:0007669"/>
    <property type="project" value="UniProtKB-KW"/>
</dbReference>
<dbReference type="PATRIC" id="fig|1813736.3.peg.4246"/>
<keyword evidence="2" id="KW-0238">DNA-binding</keyword>
<gene>
    <name evidence="6" type="primary">pcaR</name>
    <name evidence="6" type="ORF">LuPra_04016</name>
</gene>
<evidence type="ECO:0000259" key="5">
    <source>
        <dbReference type="PROSITE" id="PS51078"/>
    </source>
</evidence>
<evidence type="ECO:0000256" key="3">
    <source>
        <dbReference type="ARBA" id="ARBA00023163"/>
    </source>
</evidence>
<dbReference type="AlphaFoldDB" id="A0A143PQA5"/>
<keyword evidence="3" id="KW-0804">Transcription</keyword>
<evidence type="ECO:0000313" key="6">
    <source>
        <dbReference type="EMBL" id="AMY10775.1"/>
    </source>
</evidence>
<dbReference type="PANTHER" id="PTHR30136">
    <property type="entry name" value="HELIX-TURN-HELIX TRANSCRIPTIONAL REGULATOR, ICLR FAMILY"/>
    <property type="match status" value="1"/>
</dbReference>
<dbReference type="GO" id="GO:0045892">
    <property type="term" value="P:negative regulation of DNA-templated transcription"/>
    <property type="evidence" value="ECO:0007669"/>
    <property type="project" value="TreeGrafter"/>
</dbReference>
<dbReference type="Pfam" id="PF01614">
    <property type="entry name" value="IclR_C"/>
    <property type="match status" value="1"/>
</dbReference>
<name>A0A143PQA5_LUTPR</name>
<organism evidence="6 7">
    <name type="scientific">Luteitalea pratensis</name>
    <dbReference type="NCBI Taxonomy" id="1855912"/>
    <lineage>
        <taxon>Bacteria</taxon>
        <taxon>Pseudomonadati</taxon>
        <taxon>Acidobacteriota</taxon>
        <taxon>Vicinamibacteria</taxon>
        <taxon>Vicinamibacterales</taxon>
        <taxon>Vicinamibacteraceae</taxon>
        <taxon>Luteitalea</taxon>
    </lineage>
</organism>
<dbReference type="Gene3D" id="1.10.10.10">
    <property type="entry name" value="Winged helix-like DNA-binding domain superfamily/Winged helix DNA-binding domain"/>
    <property type="match status" value="1"/>
</dbReference>
<dbReference type="GO" id="GO:0045893">
    <property type="term" value="P:positive regulation of DNA-templated transcription"/>
    <property type="evidence" value="ECO:0007669"/>
    <property type="project" value="InterPro"/>
</dbReference>
<dbReference type="PROSITE" id="PS51077">
    <property type="entry name" value="HTH_ICLR"/>
    <property type="match status" value="1"/>
</dbReference>
<dbReference type="Proteomes" id="UP000076079">
    <property type="component" value="Chromosome"/>
</dbReference>
<keyword evidence="1" id="KW-0805">Transcription regulation</keyword>
<keyword evidence="7" id="KW-1185">Reference proteome</keyword>
<dbReference type="Gene3D" id="3.30.450.40">
    <property type="match status" value="1"/>
</dbReference>
<dbReference type="OrthoDB" id="9778379at2"/>
<dbReference type="GO" id="GO:0046278">
    <property type="term" value="P:3,4-dihydroxybenzoate metabolic process"/>
    <property type="evidence" value="ECO:0007669"/>
    <property type="project" value="InterPro"/>
</dbReference>
<dbReference type="SMART" id="SM00346">
    <property type="entry name" value="HTH_ICLR"/>
    <property type="match status" value="1"/>
</dbReference>
<reference evidence="7" key="2">
    <citation type="submission" date="2016-04" db="EMBL/GenBank/DDBJ databases">
        <title>First Complete Genome Sequence of a Subdivision 6 Acidobacterium.</title>
        <authorList>
            <person name="Huang S."/>
            <person name="Vieira S."/>
            <person name="Bunk B."/>
            <person name="Riedel T."/>
            <person name="Sproeer C."/>
            <person name="Overmann J."/>
        </authorList>
    </citation>
    <scope>NUCLEOTIDE SEQUENCE [LARGE SCALE GENOMIC DNA]</scope>
    <source>
        <strain evidence="7">DSM 100886 HEG_-6_39</strain>
    </source>
</reference>
<dbReference type="InterPro" id="IPR029016">
    <property type="entry name" value="GAF-like_dom_sf"/>
</dbReference>
<dbReference type="STRING" id="1855912.LuPra_04016"/>
<dbReference type="SUPFAM" id="SSF55781">
    <property type="entry name" value="GAF domain-like"/>
    <property type="match status" value="1"/>
</dbReference>
<dbReference type="InterPro" id="IPR036388">
    <property type="entry name" value="WH-like_DNA-bd_sf"/>
</dbReference>
<dbReference type="EMBL" id="CP015136">
    <property type="protein sequence ID" value="AMY10775.1"/>
    <property type="molecule type" value="Genomic_DNA"/>
</dbReference>
<accession>A0A143PQA5</accession>
<feature type="domain" description="HTH iclR-type" evidence="4">
    <location>
        <begin position="1"/>
        <end position="61"/>
    </location>
</feature>
<dbReference type="InterPro" id="IPR005471">
    <property type="entry name" value="Tscrpt_reg_IclR_N"/>
</dbReference>
<evidence type="ECO:0000313" key="7">
    <source>
        <dbReference type="Proteomes" id="UP000076079"/>
    </source>
</evidence>
<dbReference type="KEGG" id="abac:LuPra_04016"/>
<dbReference type="GO" id="GO:0003700">
    <property type="term" value="F:DNA-binding transcription factor activity"/>
    <property type="evidence" value="ECO:0007669"/>
    <property type="project" value="TreeGrafter"/>
</dbReference>
<dbReference type="InterPro" id="IPR050707">
    <property type="entry name" value="HTH_MetabolicPath_Reg"/>
</dbReference>
<reference evidence="6 7" key="1">
    <citation type="journal article" date="2016" name="Genome Announc.">
        <title>First Complete Genome Sequence of a Subdivision 6 Acidobacterium Strain.</title>
        <authorList>
            <person name="Huang S."/>
            <person name="Vieira S."/>
            <person name="Bunk B."/>
            <person name="Riedel T."/>
            <person name="Sproer C."/>
            <person name="Overmann J."/>
        </authorList>
    </citation>
    <scope>NUCLEOTIDE SEQUENCE [LARGE SCALE GENOMIC DNA]</scope>
    <source>
        <strain evidence="7">DSM 100886 HEG_-6_39</strain>
    </source>
</reference>
<dbReference type="Pfam" id="PF09339">
    <property type="entry name" value="HTH_IclR"/>
    <property type="match status" value="1"/>
</dbReference>
<feature type="domain" description="IclR-ED" evidence="5">
    <location>
        <begin position="62"/>
        <end position="246"/>
    </location>
</feature>
<dbReference type="InterPro" id="IPR014757">
    <property type="entry name" value="Tscrpt_reg_IclR_C"/>
</dbReference>
<evidence type="ECO:0000256" key="1">
    <source>
        <dbReference type="ARBA" id="ARBA00023015"/>
    </source>
</evidence>
<dbReference type="PROSITE" id="PS51078">
    <property type="entry name" value="ICLR_ED"/>
    <property type="match status" value="1"/>
</dbReference>